<dbReference type="GO" id="GO:0005737">
    <property type="term" value="C:cytoplasm"/>
    <property type="evidence" value="ECO:0007669"/>
    <property type="project" value="UniProtKB-SubCell"/>
</dbReference>
<keyword evidence="14 16" id="KW-0368">Histidine biosynthesis</keyword>
<dbReference type="NCBIfam" id="TIGR00070">
    <property type="entry name" value="hisG"/>
    <property type="match status" value="1"/>
</dbReference>
<evidence type="ECO:0000259" key="17">
    <source>
        <dbReference type="Pfam" id="PF01634"/>
    </source>
</evidence>
<dbReference type="Proteomes" id="UP000078070">
    <property type="component" value="Chromosome"/>
</dbReference>
<reference evidence="19" key="1">
    <citation type="submission" date="2016-05" db="EMBL/GenBank/DDBJ databases">
        <authorList>
            <person name="Baek K."/>
            <person name="Yang S.-J."/>
        </authorList>
    </citation>
    <scope>NUCLEOTIDE SEQUENCE [LARGE SCALE GENOMIC DNA]</scope>
    <source>
        <strain evidence="19">ST58-10</strain>
    </source>
</reference>
<evidence type="ECO:0000256" key="9">
    <source>
        <dbReference type="ARBA" id="ARBA00022605"/>
    </source>
</evidence>
<dbReference type="FunFam" id="3.40.190.10:FF:000011">
    <property type="entry name" value="ATP phosphoribosyltransferase"/>
    <property type="match status" value="1"/>
</dbReference>
<evidence type="ECO:0000256" key="7">
    <source>
        <dbReference type="ARBA" id="ARBA00020998"/>
    </source>
</evidence>
<dbReference type="InterPro" id="IPR024893">
    <property type="entry name" value="ATP_PRibTrfase_HisG_short"/>
</dbReference>
<evidence type="ECO:0000313" key="18">
    <source>
        <dbReference type="EMBL" id="ANG62063.1"/>
    </source>
</evidence>
<dbReference type="EMBL" id="CP015839">
    <property type="protein sequence ID" value="ANG62063.1"/>
    <property type="molecule type" value="Genomic_DNA"/>
</dbReference>
<organism evidence="18 19">
    <name type="scientific">Marinobacterium aestuarii</name>
    <dbReference type="NCBI Taxonomy" id="1821621"/>
    <lineage>
        <taxon>Bacteria</taxon>
        <taxon>Pseudomonadati</taxon>
        <taxon>Pseudomonadota</taxon>
        <taxon>Gammaproteobacteria</taxon>
        <taxon>Oceanospirillales</taxon>
        <taxon>Oceanospirillaceae</taxon>
        <taxon>Marinobacterium</taxon>
    </lineage>
</organism>
<dbReference type="EC" id="2.4.2.17" evidence="6 16"/>
<comment type="subcellular location">
    <subcellularLocation>
        <location evidence="2 16">Cytoplasm</location>
    </subcellularLocation>
</comment>
<dbReference type="GO" id="GO:0000105">
    <property type="term" value="P:L-histidine biosynthetic process"/>
    <property type="evidence" value="ECO:0007669"/>
    <property type="project" value="UniProtKB-UniRule"/>
</dbReference>
<dbReference type="Pfam" id="PF01634">
    <property type="entry name" value="HisG"/>
    <property type="match status" value="1"/>
</dbReference>
<keyword evidence="11 16" id="KW-0808">Transferase</keyword>
<evidence type="ECO:0000256" key="14">
    <source>
        <dbReference type="ARBA" id="ARBA00023102"/>
    </source>
</evidence>
<dbReference type="InterPro" id="IPR013820">
    <property type="entry name" value="ATP_PRibTrfase_cat"/>
</dbReference>
<keyword evidence="8 16" id="KW-0963">Cytoplasm</keyword>
<keyword evidence="19" id="KW-1185">Reference proteome</keyword>
<comment type="catalytic activity">
    <reaction evidence="1 16">
        <text>1-(5-phospho-beta-D-ribosyl)-ATP + diphosphate = 5-phospho-alpha-D-ribose 1-diphosphate + ATP</text>
        <dbReference type="Rhea" id="RHEA:18473"/>
        <dbReference type="ChEBI" id="CHEBI:30616"/>
        <dbReference type="ChEBI" id="CHEBI:33019"/>
        <dbReference type="ChEBI" id="CHEBI:58017"/>
        <dbReference type="ChEBI" id="CHEBI:73183"/>
        <dbReference type="EC" id="2.4.2.17"/>
    </reaction>
</comment>
<gene>
    <name evidence="16" type="primary">hisG</name>
    <name evidence="18" type="ORF">A8C75_05850</name>
</gene>
<evidence type="ECO:0000313" key="19">
    <source>
        <dbReference type="Proteomes" id="UP000078070"/>
    </source>
</evidence>
<evidence type="ECO:0000256" key="5">
    <source>
        <dbReference type="ARBA" id="ARBA00011496"/>
    </source>
</evidence>
<comment type="pathway">
    <text evidence="3 16">Amino-acid biosynthesis; L-histidine biosynthesis; L-histidine from 5-phospho-alpha-D-ribose 1-diphosphate: step 1/9.</text>
</comment>
<evidence type="ECO:0000256" key="2">
    <source>
        <dbReference type="ARBA" id="ARBA00004496"/>
    </source>
</evidence>
<comment type="similarity">
    <text evidence="4 16">Belongs to the ATP phosphoribosyltransferase family. Short subfamily.</text>
</comment>
<dbReference type="GO" id="GO:0005524">
    <property type="term" value="F:ATP binding"/>
    <property type="evidence" value="ECO:0007669"/>
    <property type="project" value="UniProtKB-KW"/>
</dbReference>
<keyword evidence="12 16" id="KW-0547">Nucleotide-binding</keyword>
<dbReference type="PROSITE" id="PS01316">
    <property type="entry name" value="ATP_P_PHORIBOSYLTR"/>
    <property type="match status" value="1"/>
</dbReference>
<dbReference type="RefSeq" id="WP_067298643.1">
    <property type="nucleotide sequence ID" value="NZ_CP015839.1"/>
</dbReference>
<dbReference type="KEGG" id="mars:A8C75_05850"/>
<comment type="function">
    <text evidence="15 16">Catalyzes the condensation of ATP and 5-phosphoribose 1-diphosphate to form N'-(5'-phosphoribosyl)-ATP (PR-ATP). Has a crucial role in the pathway because the rate of histidine biosynthesis seems to be controlled primarily by regulation of HisG enzymatic activity.</text>
</comment>
<keyword evidence="13 16" id="KW-0067">ATP-binding</keyword>
<dbReference type="GO" id="GO:0003879">
    <property type="term" value="F:ATP phosphoribosyltransferase activity"/>
    <property type="evidence" value="ECO:0007669"/>
    <property type="project" value="UniProtKB-UniRule"/>
</dbReference>
<dbReference type="PANTHER" id="PTHR21403">
    <property type="entry name" value="ATP PHOSPHORIBOSYLTRANSFERASE ATP-PRTASE"/>
    <property type="match status" value="1"/>
</dbReference>
<evidence type="ECO:0000256" key="6">
    <source>
        <dbReference type="ARBA" id="ARBA00011946"/>
    </source>
</evidence>
<feature type="domain" description="ATP phosphoribosyltransferase catalytic" evidence="17">
    <location>
        <begin position="54"/>
        <end position="205"/>
    </location>
</feature>
<evidence type="ECO:0000256" key="12">
    <source>
        <dbReference type="ARBA" id="ARBA00022741"/>
    </source>
</evidence>
<evidence type="ECO:0000256" key="15">
    <source>
        <dbReference type="ARBA" id="ARBA00024861"/>
    </source>
</evidence>
<evidence type="ECO:0000256" key="1">
    <source>
        <dbReference type="ARBA" id="ARBA00000915"/>
    </source>
</evidence>
<evidence type="ECO:0000256" key="4">
    <source>
        <dbReference type="ARBA" id="ARBA00009489"/>
    </source>
</evidence>
<dbReference type="UniPathway" id="UPA00031">
    <property type="reaction ID" value="UER00006"/>
</dbReference>
<dbReference type="InterPro" id="IPR018198">
    <property type="entry name" value="ATP_PRibTrfase_CS"/>
</dbReference>
<evidence type="ECO:0000256" key="11">
    <source>
        <dbReference type="ARBA" id="ARBA00022679"/>
    </source>
</evidence>
<dbReference type="PANTHER" id="PTHR21403:SF8">
    <property type="entry name" value="ATP PHOSPHORIBOSYLTRANSFERASE"/>
    <property type="match status" value="1"/>
</dbReference>
<dbReference type="OrthoDB" id="9801867at2"/>
<accession>A0A1A9EX01</accession>
<dbReference type="InterPro" id="IPR001348">
    <property type="entry name" value="ATP_PRibTrfase_HisG"/>
</dbReference>
<protein>
    <recommendedName>
        <fullName evidence="7 16">ATP phosphoribosyltransferase</fullName>
        <shortName evidence="16">ATP-PRT</shortName>
        <shortName evidence="16">ATP-PRTase</shortName>
        <ecNumber evidence="6 16">2.4.2.17</ecNumber>
    </recommendedName>
</protein>
<evidence type="ECO:0000256" key="3">
    <source>
        <dbReference type="ARBA" id="ARBA00004667"/>
    </source>
</evidence>
<evidence type="ECO:0000256" key="13">
    <source>
        <dbReference type="ARBA" id="ARBA00022840"/>
    </source>
</evidence>
<name>A0A1A9EX01_9GAMM</name>
<comment type="domain">
    <text evidence="16">Lacks the C-terminal regulatory region which is replaced by HisZ.</text>
</comment>
<reference evidence="18 19" key="2">
    <citation type="journal article" date="2018" name="Int. J. Syst. Evol. Microbiol.">
        <title>Marinobacterium aestuarii sp. nov., a benzene-degrading marine bacterium isolated from estuary sediment.</title>
        <authorList>
            <person name="Bae S.S."/>
            <person name="Jung J."/>
            <person name="Chung D."/>
            <person name="Baek K."/>
        </authorList>
    </citation>
    <scope>NUCLEOTIDE SEQUENCE [LARGE SCALE GENOMIC DNA]</scope>
    <source>
        <strain evidence="18 19">ST58-10</strain>
    </source>
</reference>
<keyword evidence="9 16" id="KW-0028">Amino-acid biosynthesis</keyword>
<dbReference type="Gene3D" id="3.40.190.10">
    <property type="entry name" value="Periplasmic binding protein-like II"/>
    <property type="match status" value="2"/>
</dbReference>
<evidence type="ECO:0000256" key="8">
    <source>
        <dbReference type="ARBA" id="ARBA00022490"/>
    </source>
</evidence>
<dbReference type="AlphaFoldDB" id="A0A1A9EX01"/>
<dbReference type="HAMAP" id="MF_01018">
    <property type="entry name" value="HisG_Short"/>
    <property type="match status" value="1"/>
</dbReference>
<comment type="subunit">
    <text evidence="5 16">Heteromultimer composed of HisG and HisZ subunits.</text>
</comment>
<evidence type="ECO:0000256" key="10">
    <source>
        <dbReference type="ARBA" id="ARBA00022676"/>
    </source>
</evidence>
<dbReference type="SUPFAM" id="SSF53850">
    <property type="entry name" value="Periplasmic binding protein-like II"/>
    <property type="match status" value="1"/>
</dbReference>
<proteinExistence type="inferred from homology"/>
<keyword evidence="10 16" id="KW-0328">Glycosyltransferase</keyword>
<evidence type="ECO:0000256" key="16">
    <source>
        <dbReference type="HAMAP-Rule" id="MF_01018"/>
    </source>
</evidence>
<sequence>MTQPLTIALSKGRILKETLPLLEAAGIVPAEDIFSSRKLIFDTNQDHVKLVVIRATDVPTYVEYGGADMGISGKDVLLEHGGEGLYEPLDLEIACCKLMTAGLVKAAPVKGRLRIATKFVNLTREYFARQGLQVDIIKLYGAMELAPIMGLADQIVDIVDTGNTLRANGLEPLELIAPISSRLVVGQASMKMKYDLIQPIVDSMAQAVVARRGA</sequence>
<dbReference type="CDD" id="cd13595">
    <property type="entry name" value="PBP2_HisGs"/>
    <property type="match status" value="1"/>
</dbReference>
<dbReference type="STRING" id="1821621.A8C75_05850"/>